<protein>
    <recommendedName>
        <fullName evidence="7">Cell division protein FtsB</fullName>
    </recommendedName>
</protein>
<comment type="similarity">
    <text evidence="7">Belongs to the FtsB family.</text>
</comment>
<dbReference type="AlphaFoldDB" id="A0A3A1YRQ5"/>
<evidence type="ECO:0000256" key="3">
    <source>
        <dbReference type="ARBA" id="ARBA00022692"/>
    </source>
</evidence>
<sequence>MRLLLLVLVILTLAIQYPLWWGKDSWSRVAELEARVAEQQAENEALTMRNNALAAEVHDLRAGTTAVEERARSELGMVKEGDVFVRILRSDTAPR</sequence>
<evidence type="ECO:0000256" key="7">
    <source>
        <dbReference type="HAMAP-Rule" id="MF_00599"/>
    </source>
</evidence>
<dbReference type="Pfam" id="PF04977">
    <property type="entry name" value="DivIC"/>
    <property type="match status" value="1"/>
</dbReference>
<organism evidence="9 10">
    <name type="scientific">Neopusillimonas maritima</name>
    <dbReference type="NCBI Taxonomy" id="2026239"/>
    <lineage>
        <taxon>Bacteria</taxon>
        <taxon>Pseudomonadati</taxon>
        <taxon>Pseudomonadota</taxon>
        <taxon>Betaproteobacteria</taxon>
        <taxon>Burkholderiales</taxon>
        <taxon>Alcaligenaceae</taxon>
        <taxon>Neopusillimonas</taxon>
    </lineage>
</organism>
<dbReference type="HAMAP" id="MF_00599">
    <property type="entry name" value="FtsB"/>
    <property type="match status" value="1"/>
</dbReference>
<dbReference type="GO" id="GO:0043093">
    <property type="term" value="P:FtsZ-dependent cytokinesis"/>
    <property type="evidence" value="ECO:0007669"/>
    <property type="project" value="UniProtKB-UniRule"/>
</dbReference>
<keyword evidence="4 7" id="KW-1133">Transmembrane helix</keyword>
<dbReference type="PANTHER" id="PTHR37485:SF1">
    <property type="entry name" value="CELL DIVISION PROTEIN FTSB"/>
    <property type="match status" value="1"/>
</dbReference>
<dbReference type="EMBL" id="NQYH01000006">
    <property type="protein sequence ID" value="RIY40923.1"/>
    <property type="molecule type" value="Genomic_DNA"/>
</dbReference>
<dbReference type="EMBL" id="NQOU01000001">
    <property type="protein sequence ID" value="RII84073.1"/>
    <property type="molecule type" value="Genomic_DNA"/>
</dbReference>
<keyword evidence="7" id="KW-0175">Coiled coil</keyword>
<evidence type="ECO:0000256" key="2">
    <source>
        <dbReference type="ARBA" id="ARBA00022618"/>
    </source>
</evidence>
<dbReference type="GO" id="GO:0030428">
    <property type="term" value="C:cell septum"/>
    <property type="evidence" value="ECO:0007669"/>
    <property type="project" value="TreeGrafter"/>
</dbReference>
<feature type="topological domain" description="Cytoplasmic" evidence="7">
    <location>
        <begin position="1"/>
        <end position="3"/>
    </location>
</feature>
<feature type="coiled-coil region" evidence="7">
    <location>
        <begin position="29"/>
        <end position="56"/>
    </location>
</feature>
<evidence type="ECO:0000256" key="1">
    <source>
        <dbReference type="ARBA" id="ARBA00022475"/>
    </source>
</evidence>
<keyword evidence="3 7" id="KW-0812">Transmembrane</keyword>
<evidence type="ECO:0000256" key="4">
    <source>
        <dbReference type="ARBA" id="ARBA00022989"/>
    </source>
</evidence>
<reference evidence="10 11" key="1">
    <citation type="submission" date="2017-08" db="EMBL/GenBank/DDBJ databases">
        <title>Pusillimonas indicus sp. nov., a member of the family Alcaligenaceae isolated from surface seawater.</title>
        <authorList>
            <person name="Li J."/>
        </authorList>
    </citation>
    <scope>NUCLEOTIDE SEQUENCE [LARGE SCALE GENOMIC DNA]</scope>
    <source>
        <strain evidence="8 11">17-4A</strain>
        <strain evidence="9 10">L52-1-41</strain>
    </source>
</reference>
<evidence type="ECO:0000313" key="11">
    <source>
        <dbReference type="Proteomes" id="UP000266483"/>
    </source>
</evidence>
<evidence type="ECO:0000313" key="9">
    <source>
        <dbReference type="EMBL" id="RIY40923.1"/>
    </source>
</evidence>
<comment type="subunit">
    <text evidence="7">Part of a complex composed of FtsB, FtsL and FtsQ.</text>
</comment>
<evidence type="ECO:0000256" key="5">
    <source>
        <dbReference type="ARBA" id="ARBA00023136"/>
    </source>
</evidence>
<keyword evidence="7" id="KW-0997">Cell inner membrane</keyword>
<keyword evidence="11" id="KW-1185">Reference proteome</keyword>
<keyword evidence="5 7" id="KW-0472">Membrane</keyword>
<dbReference type="Proteomes" id="UP000266206">
    <property type="component" value="Unassembled WGS sequence"/>
</dbReference>
<dbReference type="GO" id="GO:0005886">
    <property type="term" value="C:plasma membrane"/>
    <property type="evidence" value="ECO:0007669"/>
    <property type="project" value="UniProtKB-SubCell"/>
</dbReference>
<dbReference type="PANTHER" id="PTHR37485">
    <property type="entry name" value="CELL DIVISION PROTEIN FTSB"/>
    <property type="match status" value="1"/>
</dbReference>
<name>A0A3A1YRQ5_9BURK</name>
<dbReference type="NCBIfam" id="NF002058">
    <property type="entry name" value="PRK00888.1"/>
    <property type="match status" value="1"/>
</dbReference>
<dbReference type="OrthoDB" id="7061211at2"/>
<comment type="function">
    <text evidence="7">Essential cell division protein. May link together the upstream cell division proteins, which are predominantly cytoplasmic, with the downstream cell division proteins, which are predominantly periplasmic.</text>
</comment>
<dbReference type="InterPro" id="IPR007060">
    <property type="entry name" value="FtsL/DivIC"/>
</dbReference>
<proteinExistence type="inferred from homology"/>
<dbReference type="InterPro" id="IPR023081">
    <property type="entry name" value="Cell_div_FtsB"/>
</dbReference>
<comment type="caution">
    <text evidence="9">The sequence shown here is derived from an EMBL/GenBank/DDBJ whole genome shotgun (WGS) entry which is preliminary data.</text>
</comment>
<dbReference type="Proteomes" id="UP000266483">
    <property type="component" value="Unassembled WGS sequence"/>
</dbReference>
<dbReference type="RefSeq" id="WP_119440892.1">
    <property type="nucleotide sequence ID" value="NZ_CP170494.1"/>
</dbReference>
<accession>A0A3A1YRQ5</accession>
<evidence type="ECO:0000256" key="6">
    <source>
        <dbReference type="ARBA" id="ARBA00023306"/>
    </source>
</evidence>
<keyword evidence="1 7" id="KW-1003">Cell membrane</keyword>
<keyword evidence="2 7" id="KW-0132">Cell division</keyword>
<dbReference type="GO" id="GO:0032153">
    <property type="term" value="C:cell division site"/>
    <property type="evidence" value="ECO:0007669"/>
    <property type="project" value="UniProtKB-UniRule"/>
</dbReference>
<comment type="subcellular location">
    <subcellularLocation>
        <location evidence="7">Cell inner membrane</location>
        <topology evidence="7">Single-pass type II membrane protein</topology>
    </subcellularLocation>
    <text evidence="7">Localizes to the division septum.</text>
</comment>
<gene>
    <name evidence="7" type="primary">ftsB</name>
    <name evidence="8" type="ORF">CJO09_02235</name>
    <name evidence="9" type="ORF">CJP73_09020</name>
</gene>
<evidence type="ECO:0000313" key="10">
    <source>
        <dbReference type="Proteomes" id="UP000266206"/>
    </source>
</evidence>
<keyword evidence="6 7" id="KW-0131">Cell cycle</keyword>
<evidence type="ECO:0000313" key="8">
    <source>
        <dbReference type="EMBL" id="RII84073.1"/>
    </source>
</evidence>
<feature type="topological domain" description="Periplasmic" evidence="7">
    <location>
        <begin position="22"/>
        <end position="95"/>
    </location>
</feature>